<dbReference type="AlphaFoldDB" id="A0A5C6BWC4"/>
<dbReference type="RefSeq" id="WP_146407708.1">
    <property type="nucleotide sequence ID" value="NZ_SJPU01000002.1"/>
</dbReference>
<protein>
    <submittedName>
        <fullName evidence="1">Uncharacterized protein</fullName>
    </submittedName>
</protein>
<keyword evidence="2" id="KW-1185">Reference proteome</keyword>
<evidence type="ECO:0000313" key="2">
    <source>
        <dbReference type="Proteomes" id="UP000319908"/>
    </source>
</evidence>
<dbReference type="Proteomes" id="UP000319908">
    <property type="component" value="Unassembled WGS sequence"/>
</dbReference>
<gene>
    <name evidence="1" type="ORF">Poly21_31610</name>
</gene>
<comment type="caution">
    <text evidence="1">The sequence shown here is derived from an EMBL/GenBank/DDBJ whole genome shotgun (WGS) entry which is preliminary data.</text>
</comment>
<dbReference type="EMBL" id="SJPU01000002">
    <property type="protein sequence ID" value="TWU15957.1"/>
    <property type="molecule type" value="Genomic_DNA"/>
</dbReference>
<sequence length="85" mass="8778">MAKATPAKQSTPPDAPTDIELASTALRNITGCGSIELARKLAALDEPTIKQIATAEQSNKRNTVPNILAAHAAKSKAASKKANGK</sequence>
<evidence type="ECO:0000313" key="1">
    <source>
        <dbReference type="EMBL" id="TWU15957.1"/>
    </source>
</evidence>
<reference evidence="1 2" key="1">
    <citation type="journal article" date="2020" name="Antonie Van Leeuwenhoek">
        <title>Rhodopirellula heiligendammensis sp. nov., Rhodopirellula pilleata sp. nov., and Rhodopirellula solitaria sp. nov. isolated from natural or artificial marine surfaces in Northern Germany and California, USA, and emended description of the genus Rhodopirellula.</title>
        <authorList>
            <person name="Kallscheuer N."/>
            <person name="Wiegand S."/>
            <person name="Jogler M."/>
            <person name="Boedeker C."/>
            <person name="Peeters S.H."/>
            <person name="Rast P."/>
            <person name="Heuer A."/>
            <person name="Jetten M.S.M."/>
            <person name="Rohde M."/>
            <person name="Jogler C."/>
        </authorList>
    </citation>
    <scope>NUCLEOTIDE SEQUENCE [LARGE SCALE GENOMIC DNA]</scope>
    <source>
        <strain evidence="1 2">Poly21</strain>
    </source>
</reference>
<proteinExistence type="predicted"/>
<organism evidence="1 2">
    <name type="scientific">Allorhodopirellula heiligendammensis</name>
    <dbReference type="NCBI Taxonomy" id="2714739"/>
    <lineage>
        <taxon>Bacteria</taxon>
        <taxon>Pseudomonadati</taxon>
        <taxon>Planctomycetota</taxon>
        <taxon>Planctomycetia</taxon>
        <taxon>Pirellulales</taxon>
        <taxon>Pirellulaceae</taxon>
        <taxon>Allorhodopirellula</taxon>
    </lineage>
</organism>
<name>A0A5C6BWC4_9BACT</name>
<accession>A0A5C6BWC4</accession>